<sequence>MSKIVTGIVGVLFSMFLLITLGGKEYTYTAKKPEILQVDKLMPPNERVYNYIEKYAKIYNVPTEYIYRCAFLETSYKGLTHYRYAPYTDRLVSSANALGVLQIRVIAARDAWPRYNYTSKFIHYARIWSEEWFEKQLEQSKYRIKHGIPTNVKLEYKSDAEIARLLRYDLRFNVETGIRFMNKLYRKYGDYTVVYSYYNQGWKGEYFINAYARFITKVKV</sequence>
<gene>
    <name evidence="1" type="ORF">LCGC14_2476660</name>
</gene>
<protein>
    <recommendedName>
        <fullName evidence="2">Transglycosylase SLT domain-containing protein</fullName>
    </recommendedName>
</protein>
<proteinExistence type="predicted"/>
<name>A0A0F9E2M3_9ZZZZ</name>
<dbReference type="AlphaFoldDB" id="A0A0F9E2M3"/>
<organism evidence="1">
    <name type="scientific">marine sediment metagenome</name>
    <dbReference type="NCBI Taxonomy" id="412755"/>
    <lineage>
        <taxon>unclassified sequences</taxon>
        <taxon>metagenomes</taxon>
        <taxon>ecological metagenomes</taxon>
    </lineage>
</organism>
<evidence type="ECO:0000313" key="1">
    <source>
        <dbReference type="EMBL" id="KKL18323.1"/>
    </source>
</evidence>
<reference evidence="1" key="1">
    <citation type="journal article" date="2015" name="Nature">
        <title>Complex archaea that bridge the gap between prokaryotes and eukaryotes.</title>
        <authorList>
            <person name="Spang A."/>
            <person name="Saw J.H."/>
            <person name="Jorgensen S.L."/>
            <person name="Zaremba-Niedzwiedzka K."/>
            <person name="Martijn J."/>
            <person name="Lind A.E."/>
            <person name="van Eijk R."/>
            <person name="Schleper C."/>
            <person name="Guy L."/>
            <person name="Ettema T.J."/>
        </authorList>
    </citation>
    <scope>NUCLEOTIDE SEQUENCE</scope>
</reference>
<accession>A0A0F9E2M3</accession>
<dbReference type="EMBL" id="LAZR01038913">
    <property type="protein sequence ID" value="KKL18323.1"/>
    <property type="molecule type" value="Genomic_DNA"/>
</dbReference>
<evidence type="ECO:0008006" key="2">
    <source>
        <dbReference type="Google" id="ProtNLM"/>
    </source>
</evidence>
<dbReference type="Gene3D" id="1.10.530.10">
    <property type="match status" value="1"/>
</dbReference>
<comment type="caution">
    <text evidence="1">The sequence shown here is derived from an EMBL/GenBank/DDBJ whole genome shotgun (WGS) entry which is preliminary data.</text>
</comment>